<protein>
    <submittedName>
        <fullName evidence="1">Uncharacterized protein</fullName>
    </submittedName>
</protein>
<dbReference type="Proteomes" id="UP000215335">
    <property type="component" value="Unassembled WGS sequence"/>
</dbReference>
<sequence length="68" mass="7691">MVITCRLIDQLNTTHVSCKSVKNLSATLNTVFCSVHDLKSCLIILDYNKLFVKRSNIVVYSSLQLFTP</sequence>
<organism evidence="1 2">
    <name type="scientific">Trichomalopsis sarcophagae</name>
    <dbReference type="NCBI Taxonomy" id="543379"/>
    <lineage>
        <taxon>Eukaryota</taxon>
        <taxon>Metazoa</taxon>
        <taxon>Ecdysozoa</taxon>
        <taxon>Arthropoda</taxon>
        <taxon>Hexapoda</taxon>
        <taxon>Insecta</taxon>
        <taxon>Pterygota</taxon>
        <taxon>Neoptera</taxon>
        <taxon>Endopterygota</taxon>
        <taxon>Hymenoptera</taxon>
        <taxon>Apocrita</taxon>
        <taxon>Proctotrupomorpha</taxon>
        <taxon>Chalcidoidea</taxon>
        <taxon>Pteromalidae</taxon>
        <taxon>Pteromalinae</taxon>
        <taxon>Trichomalopsis</taxon>
    </lineage>
</organism>
<dbReference type="EMBL" id="NNAY01000182">
    <property type="protein sequence ID" value="OXU30227.1"/>
    <property type="molecule type" value="Genomic_DNA"/>
</dbReference>
<evidence type="ECO:0000313" key="2">
    <source>
        <dbReference type="Proteomes" id="UP000215335"/>
    </source>
</evidence>
<gene>
    <name evidence="1" type="ORF">TSAR_013144</name>
</gene>
<evidence type="ECO:0000313" key="1">
    <source>
        <dbReference type="EMBL" id="OXU30227.1"/>
    </source>
</evidence>
<comment type="caution">
    <text evidence="1">The sequence shown here is derived from an EMBL/GenBank/DDBJ whole genome shotgun (WGS) entry which is preliminary data.</text>
</comment>
<proteinExistence type="predicted"/>
<dbReference type="AlphaFoldDB" id="A0A232FIV1"/>
<keyword evidence="2" id="KW-1185">Reference proteome</keyword>
<reference evidence="1 2" key="1">
    <citation type="journal article" date="2017" name="Curr. Biol.">
        <title>The Evolution of Venom by Co-option of Single-Copy Genes.</title>
        <authorList>
            <person name="Martinson E.O."/>
            <person name="Mrinalini"/>
            <person name="Kelkar Y.D."/>
            <person name="Chang C.H."/>
            <person name="Werren J.H."/>
        </authorList>
    </citation>
    <scope>NUCLEOTIDE SEQUENCE [LARGE SCALE GENOMIC DNA]</scope>
    <source>
        <strain evidence="1 2">Alberta</strain>
        <tissue evidence="1">Whole body</tissue>
    </source>
</reference>
<name>A0A232FIV1_9HYME</name>
<accession>A0A232FIV1</accession>